<protein>
    <submittedName>
        <fullName evidence="4">Gluconolaconase</fullName>
    </submittedName>
</protein>
<dbReference type="PANTHER" id="PTHR31339">
    <property type="entry name" value="PECTIN LYASE-RELATED"/>
    <property type="match status" value="1"/>
</dbReference>
<dbReference type="Gene3D" id="2.160.20.10">
    <property type="entry name" value="Single-stranded right-handed beta-helix, Pectin lyase-like"/>
    <property type="match status" value="2"/>
</dbReference>
<evidence type="ECO:0000313" key="4">
    <source>
        <dbReference type="EMBL" id="TFW15708.1"/>
    </source>
</evidence>
<proteinExistence type="predicted"/>
<evidence type="ECO:0000259" key="2">
    <source>
        <dbReference type="Pfam" id="PF08450"/>
    </source>
</evidence>
<dbReference type="SUPFAM" id="SSF63829">
    <property type="entry name" value="Calcium-dependent phosphotriesterase"/>
    <property type="match status" value="1"/>
</dbReference>
<dbReference type="InterPro" id="IPR013658">
    <property type="entry name" value="SGL"/>
</dbReference>
<dbReference type="SUPFAM" id="SSF51126">
    <property type="entry name" value="Pectin lyase-like"/>
    <property type="match status" value="2"/>
</dbReference>
<evidence type="ECO:0000256" key="1">
    <source>
        <dbReference type="SAM" id="SignalP"/>
    </source>
</evidence>
<evidence type="ECO:0000259" key="3">
    <source>
        <dbReference type="Pfam" id="PF12708"/>
    </source>
</evidence>
<comment type="caution">
    <text evidence="4">The sequence shown here is derived from an EMBL/GenBank/DDBJ whole genome shotgun (WGS) entry which is preliminary data.</text>
</comment>
<organism evidence="4 5">
    <name type="scientific">Duganella callida</name>
    <dbReference type="NCBI Taxonomy" id="2561932"/>
    <lineage>
        <taxon>Bacteria</taxon>
        <taxon>Pseudomonadati</taxon>
        <taxon>Pseudomonadota</taxon>
        <taxon>Betaproteobacteria</taxon>
        <taxon>Burkholderiales</taxon>
        <taxon>Oxalobacteraceae</taxon>
        <taxon>Telluria group</taxon>
        <taxon>Duganella</taxon>
    </lineage>
</organism>
<sequence length="1031" mass="110013">MLVAAVLATPLVAPLAAQAASVSAYQTMPDDPRAVQVKAVGDGRADDTAAIQAAIDAASHNGEGGVVFLPSGRYRVSRSILVPLSVRVYGVGATRPVLVLGANTPGFQKGVANMVVFTGGDQYTVGKVPVPVRSAVPYRDNVRDANSATFYSAMSNIDFEIGDGNPAAAAVRLRTAQHSYLSHMDFHIGSGLAGVYMVGNESFDLKFYGGRYGILSEKTSPAWQFTLMDSVFEGQREAAIREHEAGLTLVNVAIRNTPVGIDIDRGYGDWLWAKDVRFENVAKAAVVISEEDNVYTQVGFDNALAKNVPAFARFRDSGKTVAGYGASYQVSEFNYGLMLPGLGSVGKFGMHVKGAALKSLPAARAPVMRTLPSTRQWASVRSYGAVGDGVTDDTAAVQKAIDANRVVYLPQGFYMVQDTIRMKPDTVLIGLHPGVTQLMLPNGAPAYAGAAGPKALLESARGGDAIVSGFGLATGEVNPRATALLWKAGADSLVDDIRIQGGHGTRLYDGKRRDPYQKTASFDPIQHWDRQYPSIWVTDGGGGTFVACWTPSTFAQAGFYVSDTKTPGKVYELSAEHHVRAEIVLDNVENWEFLAPQTEQEVRDGMDATSLEIRNSRNLTFANYHSYRVTRSIKPAVAAVKISNSDNIRFRNVHVNAESGIATCDDNGCDTYLRASKYPFENTLQDLTHKQEVREHEFAVLDIGPDAPAGGAAGSPRAVGAASGPAAAVFSTTAPVPAAAGARVDKLEGGFYSIAGAAVDAKGKLYFVDRHFNRIYSWSKEQGLAVVRDAPLDPVNLAIASNGDLMVLSSYGAEGTVYAFNPAQPAGPITMIKPTAVQARAGARTVVPVNFWQNGEFRDQLNFDTYEFTTLAEMFKRDVALPKQREYVSPDGSLVLPAYRVIKQGPADHLGYRFSDTLDTHGLVSAGANGRVVFTNGSENRTFSGVIGAGGAITDLKLAANRGGESAAVDGKGNVYVANGQVFVYAPDGREIGRIDVPERPLQLIFGGAGKDTLFILTHHTLYAAGALHAQ</sequence>
<feature type="domain" description="SMP-30/Gluconolactonase/LRE-like region" evidence="2">
    <location>
        <begin position="966"/>
        <end position="1019"/>
    </location>
</feature>
<dbReference type="InterPro" id="IPR011042">
    <property type="entry name" value="6-blade_b-propeller_TolB-like"/>
</dbReference>
<keyword evidence="5" id="KW-1185">Reference proteome</keyword>
<name>A0A4Y9S6M9_9BURK</name>
<accession>A0A4Y9S6M9</accession>
<dbReference type="PANTHER" id="PTHR31339:SF9">
    <property type="entry name" value="PLASMIN AND FIBRONECTIN-BINDING PROTEIN A"/>
    <property type="match status" value="1"/>
</dbReference>
<feature type="domain" description="Rhamnogalacturonase A/B/Epimerase-like pectate lyase" evidence="3">
    <location>
        <begin position="39"/>
        <end position="262"/>
    </location>
</feature>
<dbReference type="InterPro" id="IPR024535">
    <property type="entry name" value="RHGA/B-epi-like_pectate_lyase"/>
</dbReference>
<dbReference type="Proteomes" id="UP000297729">
    <property type="component" value="Unassembled WGS sequence"/>
</dbReference>
<reference evidence="4 5" key="1">
    <citation type="submission" date="2019-03" db="EMBL/GenBank/DDBJ databases">
        <title>Draft Genome Sequence of Duganella callidus sp. nov., a Novel Duganella Species Isolated from Cultivated Soil.</title>
        <authorList>
            <person name="Raths R."/>
            <person name="Peta V."/>
            <person name="Bucking H."/>
        </authorList>
    </citation>
    <scope>NUCLEOTIDE SEQUENCE [LARGE SCALE GENOMIC DNA]</scope>
    <source>
        <strain evidence="4 5">DN04</strain>
    </source>
</reference>
<gene>
    <name evidence="4" type="ORF">E4L98_26055</name>
</gene>
<dbReference type="InterPro" id="IPR051801">
    <property type="entry name" value="GH28_Enzymes"/>
</dbReference>
<dbReference type="InterPro" id="IPR012334">
    <property type="entry name" value="Pectin_lyas_fold"/>
</dbReference>
<dbReference type="Pfam" id="PF08450">
    <property type="entry name" value="SGL"/>
    <property type="match status" value="1"/>
</dbReference>
<dbReference type="OrthoDB" id="241638at2"/>
<keyword evidence="1" id="KW-0732">Signal</keyword>
<evidence type="ECO:0000313" key="5">
    <source>
        <dbReference type="Proteomes" id="UP000297729"/>
    </source>
</evidence>
<dbReference type="AlphaFoldDB" id="A0A4Y9S6M9"/>
<dbReference type="EMBL" id="SPVG01000250">
    <property type="protein sequence ID" value="TFW15708.1"/>
    <property type="molecule type" value="Genomic_DNA"/>
</dbReference>
<feature type="chain" id="PRO_5021463433" evidence="1">
    <location>
        <begin position="20"/>
        <end position="1031"/>
    </location>
</feature>
<dbReference type="InterPro" id="IPR011050">
    <property type="entry name" value="Pectin_lyase_fold/virulence"/>
</dbReference>
<dbReference type="Pfam" id="PF12708">
    <property type="entry name" value="Pect-lyase_RHGA_epim"/>
    <property type="match status" value="2"/>
</dbReference>
<feature type="signal peptide" evidence="1">
    <location>
        <begin position="1"/>
        <end position="19"/>
    </location>
</feature>
<dbReference type="Gene3D" id="2.120.10.30">
    <property type="entry name" value="TolB, C-terminal domain"/>
    <property type="match status" value="2"/>
</dbReference>
<feature type="domain" description="Rhamnogalacturonase A/B/Epimerase-like pectate lyase" evidence="3">
    <location>
        <begin position="377"/>
        <end position="430"/>
    </location>
</feature>